<proteinExistence type="inferred from homology"/>
<keyword evidence="4 7" id="KW-0812">Transmembrane</keyword>
<dbReference type="AlphaFoldDB" id="A0A1V8YMJ4"/>
<dbReference type="PANTHER" id="PTHR43744:SF12">
    <property type="entry name" value="ABC TRANSPORTER PERMEASE PROTEIN MG189-RELATED"/>
    <property type="match status" value="1"/>
</dbReference>
<dbReference type="EMBL" id="MJEA01000011">
    <property type="protein sequence ID" value="OQO69273.1"/>
    <property type="molecule type" value="Genomic_DNA"/>
</dbReference>
<dbReference type="GO" id="GO:0055085">
    <property type="term" value="P:transmembrane transport"/>
    <property type="evidence" value="ECO:0007669"/>
    <property type="project" value="InterPro"/>
</dbReference>
<evidence type="ECO:0000256" key="4">
    <source>
        <dbReference type="ARBA" id="ARBA00022692"/>
    </source>
</evidence>
<evidence type="ECO:0000256" key="6">
    <source>
        <dbReference type="ARBA" id="ARBA00023136"/>
    </source>
</evidence>
<evidence type="ECO:0000313" key="9">
    <source>
        <dbReference type="EMBL" id="OQO69273.1"/>
    </source>
</evidence>
<dbReference type="PANTHER" id="PTHR43744">
    <property type="entry name" value="ABC TRANSPORTER PERMEASE PROTEIN MG189-RELATED-RELATED"/>
    <property type="match status" value="1"/>
</dbReference>
<evidence type="ECO:0000256" key="7">
    <source>
        <dbReference type="RuleBase" id="RU363032"/>
    </source>
</evidence>
<dbReference type="GO" id="GO:0005524">
    <property type="term" value="F:ATP binding"/>
    <property type="evidence" value="ECO:0007669"/>
    <property type="project" value="UniProtKB-KW"/>
</dbReference>
<keyword evidence="9" id="KW-0067">ATP-binding</keyword>
<keyword evidence="3" id="KW-1003">Cell membrane</keyword>
<dbReference type="Gene3D" id="1.10.3720.10">
    <property type="entry name" value="MetI-like"/>
    <property type="match status" value="1"/>
</dbReference>
<comment type="subcellular location">
    <subcellularLocation>
        <location evidence="1 7">Cell membrane</location>
        <topology evidence="1 7">Multi-pass membrane protein</topology>
    </subcellularLocation>
</comment>
<accession>A0A1V8YMJ4</accession>
<evidence type="ECO:0000256" key="2">
    <source>
        <dbReference type="ARBA" id="ARBA00022448"/>
    </source>
</evidence>
<feature type="transmembrane region" description="Helical" evidence="7">
    <location>
        <begin position="78"/>
        <end position="97"/>
    </location>
</feature>
<feature type="transmembrane region" description="Helical" evidence="7">
    <location>
        <begin position="12"/>
        <end position="32"/>
    </location>
</feature>
<protein>
    <submittedName>
        <fullName evidence="9">Sugar ABC transporter ATP-binding protein</fullName>
    </submittedName>
</protein>
<feature type="transmembrane region" description="Helical" evidence="7">
    <location>
        <begin position="142"/>
        <end position="163"/>
    </location>
</feature>
<dbReference type="Pfam" id="PF00528">
    <property type="entry name" value="BPD_transp_1"/>
    <property type="match status" value="1"/>
</dbReference>
<evidence type="ECO:0000313" key="10">
    <source>
        <dbReference type="Proteomes" id="UP000192477"/>
    </source>
</evidence>
<evidence type="ECO:0000256" key="5">
    <source>
        <dbReference type="ARBA" id="ARBA00022989"/>
    </source>
</evidence>
<dbReference type="GO" id="GO:0005886">
    <property type="term" value="C:plasma membrane"/>
    <property type="evidence" value="ECO:0007669"/>
    <property type="project" value="UniProtKB-SubCell"/>
</dbReference>
<dbReference type="PROSITE" id="PS50928">
    <property type="entry name" value="ABC_TM1"/>
    <property type="match status" value="1"/>
</dbReference>
<comment type="similarity">
    <text evidence="7">Belongs to the binding-protein-dependent transport system permease family.</text>
</comment>
<name>A0A1V8YMJ4_9ENTE</name>
<dbReference type="Proteomes" id="UP000192477">
    <property type="component" value="Unassembled WGS sequence"/>
</dbReference>
<dbReference type="SUPFAM" id="SSF161098">
    <property type="entry name" value="MetI-like"/>
    <property type="match status" value="1"/>
</dbReference>
<keyword evidence="6 7" id="KW-0472">Membrane</keyword>
<reference evidence="9 10" key="1">
    <citation type="journal article" date="2017" name="BMC Microbiol.">
        <title>Comparative genomics of Enterococcus spp. isolated from bovine feces.</title>
        <authorList>
            <person name="Beukers A.G."/>
            <person name="Zaheer R."/>
            <person name="Goji N."/>
            <person name="Amoako K.K."/>
            <person name="Chaves A.V."/>
            <person name="Ward M.P."/>
            <person name="McAllister T.A."/>
        </authorList>
    </citation>
    <scope>NUCLEOTIDE SEQUENCE [LARGE SCALE GENOMIC DNA]</scope>
    <source>
        <strain evidence="9 10">F1129D 143</strain>
    </source>
</reference>
<evidence type="ECO:0000256" key="1">
    <source>
        <dbReference type="ARBA" id="ARBA00004651"/>
    </source>
</evidence>
<comment type="caution">
    <text evidence="9">The sequence shown here is derived from an EMBL/GenBank/DDBJ whole genome shotgun (WGS) entry which is preliminary data.</text>
</comment>
<dbReference type="InterPro" id="IPR000515">
    <property type="entry name" value="MetI-like"/>
</dbReference>
<feature type="transmembrane region" description="Helical" evidence="7">
    <location>
        <begin position="109"/>
        <end position="130"/>
    </location>
</feature>
<keyword evidence="5 7" id="KW-1133">Transmembrane helix</keyword>
<dbReference type="InterPro" id="IPR035906">
    <property type="entry name" value="MetI-like_sf"/>
</dbReference>
<sequence length="278" mass="32193">MIKKKRKEKLKKTVLFLGLFVCVVIVSLPFFWMVSSSFKDNTEVFTFPIHWIPKKWHVENYREIWTKVSLLTFFKNTIFLSVTITMFQLLTSSIAAYGFSKLRFKGRNLLFFIYIMTIAVPWQAYMIPQFVILRKLGLVDNLWALVLLQSFSAFSVFMMKQFYETIPDSLCESARMDGLSEWGIYWKIIFPLSKPVIASLTIITFVNVWNDYMGPFIYLSSTENKTIQVGLKMFIGLYDAEYAQIMAASVVSIIPITIVFLCMQKYFVKGIASSGIKG</sequence>
<organism evidence="9 10">
    <name type="scientific">Enterococcus villorum</name>
    <dbReference type="NCBI Taxonomy" id="112904"/>
    <lineage>
        <taxon>Bacteria</taxon>
        <taxon>Bacillati</taxon>
        <taxon>Bacillota</taxon>
        <taxon>Bacilli</taxon>
        <taxon>Lactobacillales</taxon>
        <taxon>Enterococcaceae</taxon>
        <taxon>Enterococcus</taxon>
    </lineage>
</organism>
<feature type="transmembrane region" description="Helical" evidence="7">
    <location>
        <begin position="184"/>
        <end position="209"/>
    </location>
</feature>
<evidence type="ECO:0000256" key="3">
    <source>
        <dbReference type="ARBA" id="ARBA00022475"/>
    </source>
</evidence>
<dbReference type="STRING" id="112904.BH747_10220"/>
<dbReference type="CDD" id="cd06261">
    <property type="entry name" value="TM_PBP2"/>
    <property type="match status" value="1"/>
</dbReference>
<feature type="transmembrane region" description="Helical" evidence="7">
    <location>
        <begin position="242"/>
        <end position="263"/>
    </location>
</feature>
<feature type="domain" description="ABC transmembrane type-1" evidence="8">
    <location>
        <begin position="74"/>
        <end position="263"/>
    </location>
</feature>
<gene>
    <name evidence="9" type="ORF">BH747_10220</name>
</gene>
<keyword evidence="2 7" id="KW-0813">Transport</keyword>
<evidence type="ECO:0000259" key="8">
    <source>
        <dbReference type="PROSITE" id="PS50928"/>
    </source>
</evidence>
<keyword evidence="9" id="KW-0547">Nucleotide-binding</keyword>